<evidence type="ECO:0000256" key="2">
    <source>
        <dbReference type="ARBA" id="ARBA00023015"/>
    </source>
</evidence>
<dbReference type="AlphaFoldDB" id="A0A8T4HCF7"/>
<evidence type="ECO:0000313" key="5">
    <source>
        <dbReference type="EMBL" id="MBP3943028.1"/>
    </source>
</evidence>
<dbReference type="GO" id="GO:0045892">
    <property type="term" value="P:negative regulation of DNA-templated transcription"/>
    <property type="evidence" value="ECO:0007669"/>
    <property type="project" value="InterPro"/>
</dbReference>
<dbReference type="InterPro" id="IPR036390">
    <property type="entry name" value="WH_DNA-bd_sf"/>
</dbReference>
<dbReference type="InterPro" id="IPR005650">
    <property type="entry name" value="BlaI_family"/>
</dbReference>
<dbReference type="EMBL" id="JAGKSB010000005">
    <property type="protein sequence ID" value="MBP3943028.1"/>
    <property type="molecule type" value="Genomic_DNA"/>
</dbReference>
<evidence type="ECO:0000313" key="6">
    <source>
        <dbReference type="Proteomes" id="UP000679691"/>
    </source>
</evidence>
<keyword evidence="3" id="KW-0238">DNA-binding</keyword>
<dbReference type="Pfam" id="PF03965">
    <property type="entry name" value="Penicillinase_R"/>
    <property type="match status" value="1"/>
</dbReference>
<proteinExistence type="inferred from homology"/>
<name>A0A8T4HCF7_9SPHI</name>
<comment type="caution">
    <text evidence="5">The sequence shown here is derived from an EMBL/GenBank/DDBJ whole genome shotgun (WGS) entry which is preliminary data.</text>
</comment>
<dbReference type="GO" id="GO:0003677">
    <property type="term" value="F:DNA binding"/>
    <property type="evidence" value="ECO:0007669"/>
    <property type="project" value="UniProtKB-KW"/>
</dbReference>
<dbReference type="Gene3D" id="1.10.4040.10">
    <property type="entry name" value="Penicillinase repressor domain"/>
    <property type="match status" value="1"/>
</dbReference>
<dbReference type="SUPFAM" id="SSF46785">
    <property type="entry name" value="Winged helix' DNA-binding domain"/>
    <property type="match status" value="1"/>
</dbReference>
<dbReference type="InterPro" id="IPR036388">
    <property type="entry name" value="WH-like_DNA-bd_sf"/>
</dbReference>
<dbReference type="Proteomes" id="UP000679691">
    <property type="component" value="Unassembled WGS sequence"/>
</dbReference>
<gene>
    <name evidence="5" type="ORF">J5U18_05555</name>
</gene>
<dbReference type="RefSeq" id="WP_353546518.1">
    <property type="nucleotide sequence ID" value="NZ_JAGKSB010000005.1"/>
</dbReference>
<evidence type="ECO:0000256" key="4">
    <source>
        <dbReference type="ARBA" id="ARBA00023163"/>
    </source>
</evidence>
<reference evidence="5" key="1">
    <citation type="submission" date="2021-03" db="EMBL/GenBank/DDBJ databases">
        <authorList>
            <person name="Lu T."/>
            <person name="Wang Q."/>
            <person name="Han X."/>
        </authorList>
    </citation>
    <scope>NUCLEOTIDE SEQUENCE</scope>
    <source>
        <strain evidence="5">WQ 2009</strain>
    </source>
</reference>
<evidence type="ECO:0000256" key="3">
    <source>
        <dbReference type="ARBA" id="ARBA00023125"/>
    </source>
</evidence>
<sequence length="123" mass="14276">MDQLKELTRAEEEIMHEIWALGGAFVKDIIAQLPEPKPAYNTVSTIVRILETKGFLMHKSYGKSHKYMAVVQKDTYKKLVTEKLVDNYFQRSPKDLVSYFIEKEQLDLAEIDALLKLIRSQKS</sequence>
<keyword evidence="4" id="KW-0804">Transcription</keyword>
<dbReference type="Gene3D" id="1.10.10.10">
    <property type="entry name" value="Winged helix-like DNA-binding domain superfamily/Winged helix DNA-binding domain"/>
    <property type="match status" value="1"/>
</dbReference>
<accession>A0A8T4HCF7</accession>
<evidence type="ECO:0000256" key="1">
    <source>
        <dbReference type="ARBA" id="ARBA00011046"/>
    </source>
</evidence>
<comment type="similarity">
    <text evidence="1">Belongs to the BlaI transcriptional regulatory family.</text>
</comment>
<keyword evidence="2" id="KW-0805">Transcription regulation</keyword>
<dbReference type="PIRSF" id="PIRSF019455">
    <property type="entry name" value="CopR_AtkY"/>
    <property type="match status" value="1"/>
</dbReference>
<organism evidence="5 6">
    <name type="scientific">Rhinopithecimicrobium faecis</name>
    <dbReference type="NCBI Taxonomy" id="2820698"/>
    <lineage>
        <taxon>Bacteria</taxon>
        <taxon>Pseudomonadati</taxon>
        <taxon>Bacteroidota</taxon>
        <taxon>Sphingobacteriia</taxon>
        <taxon>Sphingobacteriales</taxon>
        <taxon>Sphingobacteriaceae</taxon>
        <taxon>Rhinopithecimicrobium</taxon>
    </lineage>
</organism>
<keyword evidence="6" id="KW-1185">Reference proteome</keyword>
<protein>
    <submittedName>
        <fullName evidence="5">BlaI/MecI/CopY family transcriptional regulator</fullName>
    </submittedName>
</protein>